<sequence length="166" mass="18314">MTDKLKKIIQDEVGVLPKETQGAINSLDWVSIAEEIGKKNLLNESEINDLQVETLLTLVGIEEMGSYTKNIENKVGTSKDEAEKLAGELVEKIFTPIANILTENIKNNIKNKNPNWQQSVNFILSGGDYTAFIERRSDMINTTPISPLSGGTIPPRPDKGEVGRGF</sequence>
<dbReference type="Proteomes" id="UP000179275">
    <property type="component" value="Unassembled WGS sequence"/>
</dbReference>
<dbReference type="AlphaFoldDB" id="A0A1F6W2E2"/>
<proteinExistence type="predicted"/>
<evidence type="ECO:0000313" key="3">
    <source>
        <dbReference type="Proteomes" id="UP000179275"/>
    </source>
</evidence>
<gene>
    <name evidence="2" type="ORF">A3C67_01840</name>
</gene>
<evidence type="ECO:0000313" key="2">
    <source>
        <dbReference type="EMBL" id="OGI76080.1"/>
    </source>
</evidence>
<dbReference type="EMBL" id="MFUG01000011">
    <property type="protein sequence ID" value="OGI76080.1"/>
    <property type="molecule type" value="Genomic_DNA"/>
</dbReference>
<reference evidence="2 3" key="1">
    <citation type="journal article" date="2016" name="Nat. Commun.">
        <title>Thousands of microbial genomes shed light on interconnected biogeochemical processes in an aquifer system.</title>
        <authorList>
            <person name="Anantharaman K."/>
            <person name="Brown C.T."/>
            <person name="Hug L.A."/>
            <person name="Sharon I."/>
            <person name="Castelle C.J."/>
            <person name="Probst A.J."/>
            <person name="Thomas B.C."/>
            <person name="Singh A."/>
            <person name="Wilkins M.J."/>
            <person name="Karaoz U."/>
            <person name="Brodie E.L."/>
            <person name="Williams K.H."/>
            <person name="Hubbard S.S."/>
            <person name="Banfield J.F."/>
        </authorList>
    </citation>
    <scope>NUCLEOTIDE SEQUENCE [LARGE SCALE GENOMIC DNA]</scope>
</reference>
<dbReference type="STRING" id="1801756.A3C67_01840"/>
<comment type="caution">
    <text evidence="2">The sequence shown here is derived from an EMBL/GenBank/DDBJ whole genome shotgun (WGS) entry which is preliminary data.</text>
</comment>
<name>A0A1F6W2E2_9BACT</name>
<accession>A0A1F6W2E2</accession>
<organism evidence="2 3">
    <name type="scientific">Candidatus Nomurabacteria bacterium RIFCSPHIGHO2_02_FULL_42_19</name>
    <dbReference type="NCBI Taxonomy" id="1801756"/>
    <lineage>
        <taxon>Bacteria</taxon>
        <taxon>Candidatus Nomuraibacteriota</taxon>
    </lineage>
</organism>
<feature type="region of interest" description="Disordered" evidence="1">
    <location>
        <begin position="143"/>
        <end position="166"/>
    </location>
</feature>
<feature type="compositionally biased region" description="Basic and acidic residues" evidence="1">
    <location>
        <begin position="156"/>
        <end position="166"/>
    </location>
</feature>
<evidence type="ECO:0000256" key="1">
    <source>
        <dbReference type="SAM" id="MobiDB-lite"/>
    </source>
</evidence>
<protein>
    <submittedName>
        <fullName evidence="2">Uncharacterized protein</fullName>
    </submittedName>
</protein>